<dbReference type="GO" id="GO:0030686">
    <property type="term" value="C:90S preribosome"/>
    <property type="evidence" value="ECO:0007669"/>
    <property type="project" value="InterPro"/>
</dbReference>
<dbReference type="SUPFAM" id="SSF50978">
    <property type="entry name" value="WD40 repeat-like"/>
    <property type="match status" value="1"/>
</dbReference>
<gene>
    <name evidence="1" type="ORF">B4U80_08330</name>
</gene>
<dbReference type="InterPro" id="IPR015943">
    <property type="entry name" value="WD40/YVTN_repeat-like_dom_sf"/>
</dbReference>
<dbReference type="GO" id="GO:0034455">
    <property type="term" value="C:t-UTP complex"/>
    <property type="evidence" value="ECO:0007669"/>
    <property type="project" value="TreeGrafter"/>
</dbReference>
<dbReference type="VEuPathDB" id="VectorBase:LDEU001361"/>
<dbReference type="GO" id="GO:0032040">
    <property type="term" value="C:small-subunit processome"/>
    <property type="evidence" value="ECO:0007669"/>
    <property type="project" value="TreeGrafter"/>
</dbReference>
<dbReference type="GO" id="GO:0000462">
    <property type="term" value="P:maturation of SSU-rRNA from tricistronic rRNA transcript (SSU-rRNA, 5.8S rRNA, LSU-rRNA)"/>
    <property type="evidence" value="ECO:0007669"/>
    <property type="project" value="InterPro"/>
</dbReference>
<evidence type="ECO:0000313" key="1">
    <source>
        <dbReference type="EMBL" id="RWS30677.1"/>
    </source>
</evidence>
<dbReference type="GO" id="GO:0003723">
    <property type="term" value="F:RNA binding"/>
    <property type="evidence" value="ECO:0007669"/>
    <property type="project" value="TreeGrafter"/>
</dbReference>
<dbReference type="PANTHER" id="PTHR44163:SF1">
    <property type="entry name" value="U3 SMALL NUCLEOLAR RNA-ASSOCIATED PROTEIN 4 HOMOLOG"/>
    <property type="match status" value="1"/>
</dbReference>
<dbReference type="STRING" id="299467.A0A443ST22"/>
<dbReference type="InterPro" id="IPR036322">
    <property type="entry name" value="WD40_repeat_dom_sf"/>
</dbReference>
<evidence type="ECO:0000313" key="2">
    <source>
        <dbReference type="Proteomes" id="UP000288716"/>
    </source>
</evidence>
<keyword evidence="2" id="KW-1185">Reference proteome</keyword>
<dbReference type="OrthoDB" id="8883818at2759"/>
<organism evidence="1 2">
    <name type="scientific">Leptotrombidium deliense</name>
    <dbReference type="NCBI Taxonomy" id="299467"/>
    <lineage>
        <taxon>Eukaryota</taxon>
        <taxon>Metazoa</taxon>
        <taxon>Ecdysozoa</taxon>
        <taxon>Arthropoda</taxon>
        <taxon>Chelicerata</taxon>
        <taxon>Arachnida</taxon>
        <taxon>Acari</taxon>
        <taxon>Acariformes</taxon>
        <taxon>Trombidiformes</taxon>
        <taxon>Prostigmata</taxon>
        <taxon>Anystina</taxon>
        <taxon>Parasitengona</taxon>
        <taxon>Trombiculoidea</taxon>
        <taxon>Trombiculidae</taxon>
        <taxon>Leptotrombidium</taxon>
    </lineage>
</organism>
<dbReference type="EMBL" id="NCKV01000421">
    <property type="protein sequence ID" value="RWS30677.1"/>
    <property type="molecule type" value="Genomic_DNA"/>
</dbReference>
<dbReference type="Gene3D" id="2.130.10.10">
    <property type="entry name" value="YVTN repeat-like/Quinoprotein amine dehydrogenase"/>
    <property type="match status" value="2"/>
</dbReference>
<dbReference type="SUPFAM" id="SSF50969">
    <property type="entry name" value="YVTN repeat-like/Quinoprotein amine dehydrogenase"/>
    <property type="match status" value="1"/>
</dbReference>
<dbReference type="SMART" id="SM00320">
    <property type="entry name" value="WD40"/>
    <property type="match status" value="5"/>
</dbReference>
<dbReference type="InterPro" id="IPR011044">
    <property type="entry name" value="Quino_amine_DH_bsu"/>
</dbReference>
<dbReference type="Proteomes" id="UP000288716">
    <property type="component" value="Unassembled WGS sequence"/>
</dbReference>
<dbReference type="InterPro" id="IPR046351">
    <property type="entry name" value="UTP4"/>
</dbReference>
<sequence>MYSINCLSLDENRKKLAVLRRCLSSDERNRGNARSLIEIWNIENMHCNFVEQTIIESEDEPNLIESLAWGVNGRLFSCGLNAFLNEYNLNQGMIKKSYAVTSGPAWCLSFDSSLTFAAIGTEEGFVCIFKLGDGLLEDEVNFDRTLMKNDTRIMCLEWFERNKSKVIITGSVGTIKIWNYDSRQCTDVIRIGSESTVVWCLTVLRDNFVIVSGDSNGKTSFWDGNTATLIQEHKAHKADVLCLCKGTNGSVLSSGVDPLIVEFKPASNMPFVQGNRLLEHTHDVRALVHHSSGWLFSGGIDVYLVKSFYPPKKVIRYAPNFSELVNIVNDLVMFQYNNRIEVWKLGMGDNYLQYTTEGTFIPVLEEQQKLIEITSSRTIQKSALSHNFIAFSTFHKLKVFSFSNNKIEKIALVCEPVSGVIDKIQFSGEKYLVISTGMLLYVFQLDINGIVLHYSFPIKTRITTMCTSPKFVAFKTLDRSIAVYDVESGQSVCHCDIDFHPVFMKFNCSTDELWLSSADQWLVKYNLKSNKSEQNYKVKELDIFTPIIDILFTESSLFVHSENVVLCMKQGMRENKSCTRYRHVAKLSNLSERKNELAVVEVTPEAIFKHLPEALAIKKFGT</sequence>
<name>A0A443ST22_9ACAR</name>
<accession>A0A443ST22</accession>
<reference evidence="1 2" key="1">
    <citation type="journal article" date="2018" name="Gigascience">
        <title>Genomes of trombidid mites reveal novel predicted allergens and laterally-transferred genes associated with secondary metabolism.</title>
        <authorList>
            <person name="Dong X."/>
            <person name="Chaisiri K."/>
            <person name="Xia D."/>
            <person name="Armstrong S.D."/>
            <person name="Fang Y."/>
            <person name="Donnelly M.J."/>
            <person name="Kadowaki T."/>
            <person name="McGarry J.W."/>
            <person name="Darby A.C."/>
            <person name="Makepeace B.L."/>
        </authorList>
    </citation>
    <scope>NUCLEOTIDE SEQUENCE [LARGE SCALE GENOMIC DNA]</scope>
    <source>
        <strain evidence="1">UoL-UT</strain>
    </source>
</reference>
<comment type="caution">
    <text evidence="1">The sequence shown here is derived from an EMBL/GenBank/DDBJ whole genome shotgun (WGS) entry which is preliminary data.</text>
</comment>
<dbReference type="AlphaFoldDB" id="A0A443ST22"/>
<dbReference type="PANTHER" id="PTHR44163">
    <property type="entry name" value="U3 SMALL NUCLEOLAR RNA-ASSOCIATED PROTEIN 4 HOMOLOG"/>
    <property type="match status" value="1"/>
</dbReference>
<dbReference type="InterPro" id="IPR001680">
    <property type="entry name" value="WD40_rpt"/>
</dbReference>
<proteinExistence type="predicted"/>
<protein>
    <submittedName>
        <fullName evidence="1">Uncharacterized protein</fullName>
    </submittedName>
</protein>